<evidence type="ECO:0000313" key="5">
    <source>
        <dbReference type="Proteomes" id="UP000217528"/>
    </source>
</evidence>
<dbReference type="CDD" id="cd05005">
    <property type="entry name" value="SIS_PHI"/>
    <property type="match status" value="1"/>
</dbReference>
<evidence type="ECO:0000313" key="4">
    <source>
        <dbReference type="EMBL" id="PWL08999.1"/>
    </source>
</evidence>
<dbReference type="InterPro" id="IPR017552">
    <property type="entry name" value="PHI/rmpB"/>
</dbReference>
<dbReference type="InterPro" id="IPR046348">
    <property type="entry name" value="SIS_dom_sf"/>
</dbReference>
<dbReference type="GO" id="GO:0043800">
    <property type="term" value="F:6-phospho-3-hexuloisomerase activity"/>
    <property type="evidence" value="ECO:0007669"/>
    <property type="project" value="UniProtKB-EC"/>
</dbReference>
<evidence type="ECO:0000259" key="2">
    <source>
        <dbReference type="PROSITE" id="PS51464"/>
    </source>
</evidence>
<evidence type="ECO:0000313" key="3">
    <source>
        <dbReference type="EMBL" id="PAV06505.1"/>
    </source>
</evidence>
<feature type="domain" description="SIS" evidence="2">
    <location>
        <begin position="29"/>
        <end position="181"/>
    </location>
</feature>
<keyword evidence="3" id="KW-0413">Isomerase</keyword>
<accession>A0A2A2HAX2</accession>
<dbReference type="Proteomes" id="UP000246004">
    <property type="component" value="Unassembled WGS sequence"/>
</dbReference>
<dbReference type="SUPFAM" id="SSF53697">
    <property type="entry name" value="SIS domain"/>
    <property type="match status" value="1"/>
</dbReference>
<dbReference type="GO" id="GO:0097367">
    <property type="term" value="F:carbohydrate derivative binding"/>
    <property type="evidence" value="ECO:0007669"/>
    <property type="project" value="InterPro"/>
</dbReference>
<dbReference type="PROSITE" id="PS51464">
    <property type="entry name" value="SIS"/>
    <property type="match status" value="1"/>
</dbReference>
<dbReference type="RefSeq" id="WP_095609358.1">
    <property type="nucleotide sequence ID" value="NZ_CAUHCB010000019.1"/>
</dbReference>
<reference evidence="3 5" key="2">
    <citation type="journal article" date="2017" name="BMC Genomics">
        <title>Genomic analysis of methanogenic archaea reveals a shift towards energy conservation.</title>
        <authorList>
            <person name="Gilmore S.P."/>
            <person name="Henske J.K."/>
            <person name="Sexton J.A."/>
            <person name="Solomon K.V."/>
            <person name="Seppala S."/>
            <person name="Yoo J.I."/>
            <person name="Huyett L.M."/>
            <person name="Pressman A."/>
            <person name="Cogan J.Z."/>
            <person name="Kivenson V."/>
            <person name="Peng X."/>
            <person name="Tan Y."/>
            <person name="Valentine D.L."/>
            <person name="O'Malley M.A."/>
        </authorList>
    </citation>
    <scope>NUCLEOTIDE SEQUENCE [LARGE SCALE GENOMIC DNA]</scope>
    <source>
        <strain evidence="3 5">1R-7</strain>
    </source>
</reference>
<organism evidence="3 5">
    <name type="scientific">Methanosphaera cuniculi</name>
    <dbReference type="NCBI Taxonomy" id="1077256"/>
    <lineage>
        <taxon>Archaea</taxon>
        <taxon>Methanobacteriati</taxon>
        <taxon>Methanobacteriota</taxon>
        <taxon>Methanomada group</taxon>
        <taxon>Methanobacteria</taxon>
        <taxon>Methanobacteriales</taxon>
        <taxon>Methanobacteriaceae</taxon>
        <taxon>Methanosphaera</taxon>
    </lineage>
</organism>
<dbReference type="InterPro" id="IPR001347">
    <property type="entry name" value="SIS_dom"/>
</dbReference>
<dbReference type="Gene3D" id="3.40.50.10490">
    <property type="entry name" value="Glucose-6-phosphate isomerase like protein, domain 1"/>
    <property type="match status" value="1"/>
</dbReference>
<gene>
    <name evidence="4" type="primary">hxlB</name>
    <name evidence="3" type="ORF">ASJ82_04615</name>
    <name evidence="4" type="ORF">MSCUN_00600</name>
</gene>
<dbReference type="AlphaFoldDB" id="A0A2A2HAX2"/>
<dbReference type="PANTHER" id="PTHR43443">
    <property type="entry name" value="3-HEXULOSE-6-PHOSPHATE ISOMERASE"/>
    <property type="match status" value="1"/>
</dbReference>
<dbReference type="Proteomes" id="UP000217528">
    <property type="component" value="Unassembled WGS sequence"/>
</dbReference>
<dbReference type="NCBIfam" id="TIGR03127">
    <property type="entry name" value="RuMP_HxlB"/>
    <property type="match status" value="1"/>
</dbReference>
<dbReference type="EMBL" id="LWMS01000002">
    <property type="protein sequence ID" value="PWL08999.1"/>
    <property type="molecule type" value="Genomic_DNA"/>
</dbReference>
<dbReference type="GO" id="GO:1901135">
    <property type="term" value="P:carbohydrate derivative metabolic process"/>
    <property type="evidence" value="ECO:0007669"/>
    <property type="project" value="InterPro"/>
</dbReference>
<evidence type="ECO:0000313" key="6">
    <source>
        <dbReference type="Proteomes" id="UP000246004"/>
    </source>
</evidence>
<protein>
    <submittedName>
        <fullName evidence="4">3-hexulose-6-phosphate isomerase</fullName>
        <ecNumber evidence="4">5.3.1.27</ecNumber>
    </submittedName>
    <submittedName>
        <fullName evidence="3">6-phospho 3-hexuloisomerase</fullName>
    </submittedName>
</protein>
<dbReference type="EC" id="5.3.1.27" evidence="4"/>
<dbReference type="Pfam" id="PF01380">
    <property type="entry name" value="SIS"/>
    <property type="match status" value="1"/>
</dbReference>
<evidence type="ECO:0000256" key="1">
    <source>
        <dbReference type="ARBA" id="ARBA00009235"/>
    </source>
</evidence>
<comment type="caution">
    <text evidence="3">The sequence shown here is derived from an EMBL/GenBank/DDBJ whole genome shotgun (WGS) entry which is preliminary data.</text>
</comment>
<sequence>MIYDDALNDIIENVTKTTKNVKDEEVTQMTKMLEDVENIFVMGLGRSGLVARAFAMRLMHLGLSVYVVGETTTPAICENDCLLAISGSGETSHIISTTEIAKGIGSKIIAITSYPESTLGKLSDIIIQLQGRTKIDAENDYTSRQISGMHQTLSPMGTIFEISALIFLDSIIAQMMDDLGQTEKDLKARHTVLE</sequence>
<dbReference type="EMBL" id="LMVN01000029">
    <property type="protein sequence ID" value="PAV06505.1"/>
    <property type="molecule type" value="Genomic_DNA"/>
</dbReference>
<dbReference type="OrthoDB" id="350569at2157"/>
<reference evidence="4 6" key="1">
    <citation type="submission" date="2016-04" db="EMBL/GenBank/DDBJ databases">
        <title>Genome sequence of Methanosphaera cuniculi DSM 4103.</title>
        <authorList>
            <person name="Poehlein A."/>
            <person name="Seedorf H."/>
            <person name="Daniel R."/>
        </authorList>
    </citation>
    <scope>NUCLEOTIDE SEQUENCE [LARGE SCALE GENOMIC DNA]</scope>
    <source>
        <strain evidence="4 6">DSM 4103</strain>
    </source>
</reference>
<comment type="similarity">
    <text evidence="1">Belongs to the SIS family. PHI subfamily.</text>
</comment>
<dbReference type="PANTHER" id="PTHR43443:SF1">
    <property type="entry name" value="3-HEXULOSE-6-PHOSPHATE ISOMERASE"/>
    <property type="match status" value="1"/>
</dbReference>
<keyword evidence="5" id="KW-1185">Reference proteome</keyword>
<proteinExistence type="inferred from homology"/>
<name>A0A2A2HAX2_9EURY</name>